<name>A0A1J5RCJ5_9ZZZZ</name>
<accession>A0A1J5RCJ5</accession>
<dbReference type="CDD" id="cd00852">
    <property type="entry name" value="NifB"/>
    <property type="match status" value="1"/>
</dbReference>
<dbReference type="EC" id="4.4.1.5" evidence="2"/>
<evidence type="ECO:0000313" key="2">
    <source>
        <dbReference type="EMBL" id="OIQ93814.1"/>
    </source>
</evidence>
<dbReference type="Gene3D" id="3.30.420.130">
    <property type="entry name" value="Dinitrogenase iron-molybdenum cofactor biosynthesis domain"/>
    <property type="match status" value="1"/>
</dbReference>
<dbReference type="SUPFAM" id="SSF53146">
    <property type="entry name" value="Nitrogenase accessory factor-like"/>
    <property type="match status" value="1"/>
</dbReference>
<protein>
    <submittedName>
        <fullName evidence="2">Lactoylglutathione lyase</fullName>
        <ecNumber evidence="2">4.4.1.5</ecNumber>
    </submittedName>
</protein>
<dbReference type="Gene3D" id="3.10.180.10">
    <property type="entry name" value="2,3-Dihydroxybiphenyl 1,2-Dioxygenase, domain 1"/>
    <property type="match status" value="1"/>
</dbReference>
<proteinExistence type="predicted"/>
<dbReference type="InterPro" id="IPR029068">
    <property type="entry name" value="Glyas_Bleomycin-R_OHBP_Dase"/>
</dbReference>
<dbReference type="InterPro" id="IPR004360">
    <property type="entry name" value="Glyas_Fos-R_dOase_dom"/>
</dbReference>
<dbReference type="AlphaFoldDB" id="A0A1J5RCJ5"/>
<comment type="caution">
    <text evidence="2">The sequence shown here is derived from an EMBL/GenBank/DDBJ whole genome shotgun (WGS) entry which is preliminary data.</text>
</comment>
<dbReference type="Pfam" id="PF02579">
    <property type="entry name" value="Nitro_FeMo-Co"/>
    <property type="match status" value="1"/>
</dbReference>
<dbReference type="Pfam" id="PF00903">
    <property type="entry name" value="Glyoxalase"/>
    <property type="match status" value="1"/>
</dbReference>
<dbReference type="InterPro" id="IPR037523">
    <property type="entry name" value="VOC_core"/>
</dbReference>
<dbReference type="GO" id="GO:0004462">
    <property type="term" value="F:lactoylglutathione lyase activity"/>
    <property type="evidence" value="ECO:0007669"/>
    <property type="project" value="UniProtKB-EC"/>
</dbReference>
<dbReference type="SUPFAM" id="SSF54593">
    <property type="entry name" value="Glyoxalase/Bleomycin resistance protein/Dihydroxybiphenyl dioxygenase"/>
    <property type="match status" value="1"/>
</dbReference>
<gene>
    <name evidence="2" type="primary">gloA_8</name>
    <name evidence="2" type="ORF">GALL_241970</name>
</gene>
<feature type="domain" description="VOC" evidence="1">
    <location>
        <begin position="127"/>
        <end position="252"/>
    </location>
</feature>
<dbReference type="PANTHER" id="PTHR46036">
    <property type="entry name" value="LACTOYLGLUTATHIONE LYASE"/>
    <property type="match status" value="1"/>
</dbReference>
<organism evidence="2">
    <name type="scientific">mine drainage metagenome</name>
    <dbReference type="NCBI Taxonomy" id="410659"/>
    <lineage>
        <taxon>unclassified sequences</taxon>
        <taxon>metagenomes</taxon>
        <taxon>ecological metagenomes</taxon>
    </lineage>
</organism>
<dbReference type="GO" id="GO:0005737">
    <property type="term" value="C:cytoplasm"/>
    <property type="evidence" value="ECO:0007669"/>
    <property type="project" value="TreeGrafter"/>
</dbReference>
<dbReference type="InterPro" id="IPR034165">
    <property type="entry name" value="NifB_C"/>
</dbReference>
<keyword evidence="2" id="KW-0456">Lyase</keyword>
<reference evidence="2" key="1">
    <citation type="submission" date="2016-10" db="EMBL/GenBank/DDBJ databases">
        <title>Sequence of Gallionella enrichment culture.</title>
        <authorList>
            <person name="Poehlein A."/>
            <person name="Muehling M."/>
            <person name="Daniel R."/>
        </authorList>
    </citation>
    <scope>NUCLEOTIDE SEQUENCE</scope>
</reference>
<dbReference type="InterPro" id="IPR003731">
    <property type="entry name" value="Di-Nase_FeMo-co_biosynth"/>
</dbReference>
<dbReference type="PROSITE" id="PS51819">
    <property type="entry name" value="VOC"/>
    <property type="match status" value="1"/>
</dbReference>
<dbReference type="PANTHER" id="PTHR46036:SF5">
    <property type="entry name" value="LACTOYLGLUTATHIONE LYASE"/>
    <property type="match status" value="1"/>
</dbReference>
<dbReference type="InterPro" id="IPR036105">
    <property type="entry name" value="DiNase_FeMo-co_biosyn_sf"/>
</dbReference>
<dbReference type="EMBL" id="MLJW01000199">
    <property type="protein sequence ID" value="OIQ93814.1"/>
    <property type="molecule type" value="Genomic_DNA"/>
</dbReference>
<evidence type="ECO:0000259" key="1">
    <source>
        <dbReference type="PROSITE" id="PS51819"/>
    </source>
</evidence>
<sequence length="260" mass="28167">MDQPVPRLRIAVASRDGARIDQHFGQADRFLIYDVTPAGADLLEERRLAVHARNEENPRDTIRRMLADCPMLLVAKIGPAPQEMLAGAGIAASDLQAGQEIEAALARIFADKTAAPSAPAPDSAGFRLLHAMLRVADLERSLAFYVDLLGMTLLERREHKKNQFSQVYLGYGGGFGAMTLELVFNWNRDTPYAPGESFGHLAIAVSGITRLCDRLAAAGVTLPRPPRAQRHGSGIVAFALDPDGHRIELVDMSDGAHAPD</sequence>
<dbReference type="GO" id="GO:0019243">
    <property type="term" value="P:methylglyoxal catabolic process to D-lactate via S-lactoyl-glutathione"/>
    <property type="evidence" value="ECO:0007669"/>
    <property type="project" value="TreeGrafter"/>
</dbReference>